<dbReference type="OrthoDB" id="2012683at2759"/>
<evidence type="ECO:0000313" key="4">
    <source>
        <dbReference type="Proteomes" id="UP000006727"/>
    </source>
</evidence>
<dbReference type="GeneID" id="112277713"/>
<feature type="compositionally biased region" description="Polar residues" evidence="1">
    <location>
        <begin position="502"/>
        <end position="520"/>
    </location>
</feature>
<feature type="compositionally biased region" description="Polar residues" evidence="1">
    <location>
        <begin position="468"/>
        <end position="482"/>
    </location>
</feature>
<dbReference type="InterPro" id="IPR007216">
    <property type="entry name" value="CNOT9"/>
</dbReference>
<dbReference type="GO" id="GO:0006402">
    <property type="term" value="P:mRNA catabolic process"/>
    <property type="evidence" value="ECO:0007669"/>
    <property type="project" value="InterPro"/>
</dbReference>
<feature type="compositionally biased region" description="Basic and acidic residues" evidence="1">
    <location>
        <begin position="487"/>
        <end position="496"/>
    </location>
</feature>
<dbReference type="EMBL" id="ABEU02000026">
    <property type="protein sequence ID" value="PNR27138.1"/>
    <property type="molecule type" value="Genomic_DNA"/>
</dbReference>
<dbReference type="RefSeq" id="XP_024366126.1">
    <property type="nucleotide sequence ID" value="XM_024510358.2"/>
</dbReference>
<name>A0A2K1ICY5_PHYPA</name>
<dbReference type="InterPro" id="IPR011989">
    <property type="entry name" value="ARM-like"/>
</dbReference>
<evidence type="ECO:0000313" key="3">
    <source>
        <dbReference type="EnsemblPlants" id="Pp3c26_13780V3.1"/>
    </source>
</evidence>
<dbReference type="STRING" id="3218.A0A2K1ICY5"/>
<sequence length="551" mass="62357">MQSAMESCELDLDKVFEVSRFDYSQWMERSAADDGSASFNMLMSTYDIFYRHRNATSEDTGCIGTIFSDTRSFSSGYDKINSTAIVVPRFLHHVFDNVHGQNYNTVDAHSLAAQTARVTLYDDREEELANVIEEETTVNESHENNCENDGDMADNYTVEGASGQTKPKRRGGRRHKSHFMKKPMALSEVILELLDNERRENALRCLSGHLIERRESDVGFYRSAAYQLYYSCSTIAILVQEVITVYGRIYAGDLTVRGSKRLANVLTCFQCIASSEETRIPFVRARIPNLLYPFILSAFTEEVYENVRAISLSVIHLICKGCEREAIQWALESDTVPACLHVIEIGSKLSKVIAMSILESILHDDRALEAICGLECSLVLDVLKMLADLVAILGVVQDFSTRLIFQVVRSYTLLCQHPRALELVRNQLPRQLQDHTFHGLKKVYPLFRSLQHQLLLCIGKVDTWMPQTSPDSEKLSTPSTGTSGYGKESRSSENRLWKQIFTPRSSSRKLSPQSPKSQDFGSPLRPLDLNKRDWYGLPSNFEYVELAFGGD</sequence>
<reference evidence="3" key="3">
    <citation type="submission" date="2020-12" db="UniProtKB">
        <authorList>
            <consortium name="EnsemblPlants"/>
        </authorList>
    </citation>
    <scope>IDENTIFICATION</scope>
</reference>
<dbReference type="GO" id="GO:0000932">
    <property type="term" value="C:P-body"/>
    <property type="evidence" value="ECO:0000318"/>
    <property type="project" value="GO_Central"/>
</dbReference>
<reference evidence="2 4" key="1">
    <citation type="journal article" date="2008" name="Science">
        <title>The Physcomitrella genome reveals evolutionary insights into the conquest of land by plants.</title>
        <authorList>
            <person name="Rensing S."/>
            <person name="Lang D."/>
            <person name="Zimmer A."/>
            <person name="Terry A."/>
            <person name="Salamov A."/>
            <person name="Shapiro H."/>
            <person name="Nishiyama T."/>
            <person name="Perroud P.-F."/>
            <person name="Lindquist E."/>
            <person name="Kamisugi Y."/>
            <person name="Tanahashi T."/>
            <person name="Sakakibara K."/>
            <person name="Fujita T."/>
            <person name="Oishi K."/>
            <person name="Shin-I T."/>
            <person name="Kuroki Y."/>
            <person name="Toyoda A."/>
            <person name="Suzuki Y."/>
            <person name="Hashimoto A."/>
            <person name="Yamaguchi K."/>
            <person name="Sugano A."/>
            <person name="Kohara Y."/>
            <person name="Fujiyama A."/>
            <person name="Anterola A."/>
            <person name="Aoki S."/>
            <person name="Ashton N."/>
            <person name="Barbazuk W.B."/>
            <person name="Barker E."/>
            <person name="Bennetzen J."/>
            <person name="Bezanilla M."/>
            <person name="Blankenship R."/>
            <person name="Cho S.H."/>
            <person name="Dutcher S."/>
            <person name="Estelle M."/>
            <person name="Fawcett J.A."/>
            <person name="Gundlach H."/>
            <person name="Hanada K."/>
            <person name="Heyl A."/>
            <person name="Hicks K.A."/>
            <person name="Hugh J."/>
            <person name="Lohr M."/>
            <person name="Mayer K."/>
            <person name="Melkozernov A."/>
            <person name="Murata T."/>
            <person name="Nelson D."/>
            <person name="Pils B."/>
            <person name="Prigge M."/>
            <person name="Reiss B."/>
            <person name="Renner T."/>
            <person name="Rombauts S."/>
            <person name="Rushton P."/>
            <person name="Sanderfoot A."/>
            <person name="Schween G."/>
            <person name="Shiu S.-H."/>
            <person name="Stueber K."/>
            <person name="Theodoulou F.L."/>
            <person name="Tu H."/>
            <person name="Van de Peer Y."/>
            <person name="Verrier P.J."/>
            <person name="Waters E."/>
            <person name="Wood A."/>
            <person name="Yang L."/>
            <person name="Cove D."/>
            <person name="Cuming A."/>
            <person name="Hasebe M."/>
            <person name="Lucas S."/>
            <person name="Mishler D.B."/>
            <person name="Reski R."/>
            <person name="Grigoriev I."/>
            <person name="Quatrano R.S."/>
            <person name="Boore J.L."/>
        </authorList>
    </citation>
    <scope>NUCLEOTIDE SEQUENCE [LARGE SCALE GENOMIC DNA]</scope>
    <source>
        <strain evidence="3 4">cv. Gransden 2004</strain>
    </source>
</reference>
<dbReference type="PANTHER" id="PTHR12262">
    <property type="entry name" value="CCR4-NOT TRANSCRIPTION COMPLEX SUBUNIT 9"/>
    <property type="match status" value="1"/>
</dbReference>
<evidence type="ECO:0000313" key="2">
    <source>
        <dbReference type="EMBL" id="PNR27138.1"/>
    </source>
</evidence>
<reference evidence="2 4" key="2">
    <citation type="journal article" date="2018" name="Plant J.">
        <title>The Physcomitrella patens chromosome-scale assembly reveals moss genome structure and evolution.</title>
        <authorList>
            <person name="Lang D."/>
            <person name="Ullrich K.K."/>
            <person name="Murat F."/>
            <person name="Fuchs J."/>
            <person name="Jenkins J."/>
            <person name="Haas F.B."/>
            <person name="Piednoel M."/>
            <person name="Gundlach H."/>
            <person name="Van Bel M."/>
            <person name="Meyberg R."/>
            <person name="Vives C."/>
            <person name="Morata J."/>
            <person name="Symeonidi A."/>
            <person name="Hiss M."/>
            <person name="Muchero W."/>
            <person name="Kamisugi Y."/>
            <person name="Saleh O."/>
            <person name="Blanc G."/>
            <person name="Decker E.L."/>
            <person name="van Gessel N."/>
            <person name="Grimwood J."/>
            <person name="Hayes R.D."/>
            <person name="Graham S.W."/>
            <person name="Gunter L.E."/>
            <person name="McDaniel S.F."/>
            <person name="Hoernstein S.N.W."/>
            <person name="Larsson A."/>
            <person name="Li F.W."/>
            <person name="Perroud P.F."/>
            <person name="Phillips J."/>
            <person name="Ranjan P."/>
            <person name="Rokshar D.S."/>
            <person name="Rothfels C.J."/>
            <person name="Schneider L."/>
            <person name="Shu S."/>
            <person name="Stevenson D.W."/>
            <person name="Thummler F."/>
            <person name="Tillich M."/>
            <person name="Villarreal Aguilar J.C."/>
            <person name="Widiez T."/>
            <person name="Wong G.K."/>
            <person name="Wymore A."/>
            <person name="Zhang Y."/>
            <person name="Zimmer A.D."/>
            <person name="Quatrano R.S."/>
            <person name="Mayer K.F.X."/>
            <person name="Goodstein D."/>
            <person name="Casacuberta J.M."/>
            <person name="Vandepoele K."/>
            <person name="Reski R."/>
            <person name="Cuming A.C."/>
            <person name="Tuskan G.A."/>
            <person name="Maumus F."/>
            <person name="Salse J."/>
            <person name="Schmutz J."/>
            <person name="Rensing S.A."/>
        </authorList>
    </citation>
    <scope>NUCLEOTIDE SEQUENCE [LARGE SCALE GENOMIC DNA]</scope>
    <source>
        <strain evidence="3 4">cv. Gransden 2004</strain>
    </source>
</reference>
<dbReference type="EnsemblPlants" id="Pp3c26_13780V3.1">
    <property type="protein sequence ID" value="Pp3c26_13780V3.1"/>
    <property type="gene ID" value="Pp3c26_13780"/>
</dbReference>
<dbReference type="Pfam" id="PF04078">
    <property type="entry name" value="Rcd1"/>
    <property type="match status" value="1"/>
</dbReference>
<evidence type="ECO:0000256" key="1">
    <source>
        <dbReference type="SAM" id="MobiDB-lite"/>
    </source>
</evidence>
<dbReference type="Proteomes" id="UP000006727">
    <property type="component" value="Chromosome 26"/>
</dbReference>
<dbReference type="AlphaFoldDB" id="A0A2K1ICY5"/>
<dbReference type="Gene3D" id="1.25.10.10">
    <property type="entry name" value="Leucine-rich Repeat Variant"/>
    <property type="match status" value="1"/>
</dbReference>
<accession>A0A2K1ICY5</accession>
<dbReference type="GO" id="GO:0030015">
    <property type="term" value="C:CCR4-NOT core complex"/>
    <property type="evidence" value="ECO:0000318"/>
    <property type="project" value="GO_Central"/>
</dbReference>
<proteinExistence type="predicted"/>
<dbReference type="GO" id="GO:0017148">
    <property type="term" value="P:negative regulation of translation"/>
    <property type="evidence" value="ECO:0000318"/>
    <property type="project" value="GO_Central"/>
</dbReference>
<gene>
    <name evidence="3" type="primary">LOC112277713</name>
    <name evidence="2" type="ORF">PHYPA_030619</name>
</gene>
<protein>
    <submittedName>
        <fullName evidence="2 3">Uncharacterized protein</fullName>
    </submittedName>
</protein>
<dbReference type="Gramene" id="Pp3c26_13780V3.1">
    <property type="protein sequence ID" value="Pp3c26_13780V3.1"/>
    <property type="gene ID" value="Pp3c26_13780"/>
</dbReference>
<keyword evidence="4" id="KW-1185">Reference proteome</keyword>
<organism evidence="2">
    <name type="scientific">Physcomitrium patens</name>
    <name type="common">Spreading-leaved earth moss</name>
    <name type="synonym">Physcomitrella patens</name>
    <dbReference type="NCBI Taxonomy" id="3218"/>
    <lineage>
        <taxon>Eukaryota</taxon>
        <taxon>Viridiplantae</taxon>
        <taxon>Streptophyta</taxon>
        <taxon>Embryophyta</taxon>
        <taxon>Bryophyta</taxon>
        <taxon>Bryophytina</taxon>
        <taxon>Bryopsida</taxon>
        <taxon>Funariidae</taxon>
        <taxon>Funariales</taxon>
        <taxon>Funariaceae</taxon>
        <taxon>Physcomitrium</taxon>
    </lineage>
</organism>
<feature type="region of interest" description="Disordered" evidence="1">
    <location>
        <begin position="468"/>
        <end position="534"/>
    </location>
</feature>